<dbReference type="EMBL" id="HBGG01010516">
    <property type="protein sequence ID" value="CAD9203075.1"/>
    <property type="molecule type" value="Transcribed_RNA"/>
</dbReference>
<keyword evidence="5" id="KW-0808">Transferase</keyword>
<dbReference type="Gene3D" id="2.160.10.10">
    <property type="entry name" value="Hexapeptide repeat proteins"/>
    <property type="match status" value="1"/>
</dbReference>
<evidence type="ECO:0000259" key="7">
    <source>
        <dbReference type="SMART" id="SM00971"/>
    </source>
</evidence>
<accession>A0A7S1SM75</accession>
<evidence type="ECO:0000256" key="5">
    <source>
        <dbReference type="ARBA" id="ARBA00022679"/>
    </source>
</evidence>
<dbReference type="NCBIfam" id="NF041874">
    <property type="entry name" value="EPS_EpsC"/>
    <property type="match status" value="1"/>
</dbReference>
<evidence type="ECO:0000256" key="2">
    <source>
        <dbReference type="ARBA" id="ARBA00007274"/>
    </source>
</evidence>
<dbReference type="UniPathway" id="UPA00136">
    <property type="reaction ID" value="UER00199"/>
</dbReference>
<feature type="domain" description="Serine acetyltransferase N-terminal" evidence="7">
    <location>
        <begin position="52"/>
        <end position="162"/>
    </location>
</feature>
<dbReference type="CDD" id="cd03354">
    <property type="entry name" value="LbH_SAT"/>
    <property type="match status" value="1"/>
</dbReference>
<dbReference type="PANTHER" id="PTHR42811">
    <property type="entry name" value="SERINE ACETYLTRANSFERASE"/>
    <property type="match status" value="1"/>
</dbReference>
<evidence type="ECO:0000256" key="6">
    <source>
        <dbReference type="ARBA" id="ARBA00023315"/>
    </source>
</evidence>
<dbReference type="FunFam" id="2.160.10.10:FF:000002">
    <property type="entry name" value="Serine acetyltransferase"/>
    <property type="match status" value="1"/>
</dbReference>
<dbReference type="GO" id="GO:0006535">
    <property type="term" value="P:cysteine biosynthetic process from serine"/>
    <property type="evidence" value="ECO:0007669"/>
    <property type="project" value="InterPro"/>
</dbReference>
<reference evidence="8" key="1">
    <citation type="submission" date="2021-01" db="EMBL/GenBank/DDBJ databases">
        <authorList>
            <person name="Corre E."/>
            <person name="Pelletier E."/>
            <person name="Niang G."/>
            <person name="Scheremetjew M."/>
            <person name="Finn R."/>
            <person name="Kale V."/>
            <person name="Holt S."/>
            <person name="Cochrane G."/>
            <person name="Meng A."/>
            <person name="Brown T."/>
            <person name="Cohen L."/>
        </authorList>
    </citation>
    <scope>NUCLEOTIDE SEQUENCE</scope>
    <source>
        <strain evidence="8">PLY429</strain>
    </source>
</reference>
<dbReference type="InterPro" id="IPR018357">
    <property type="entry name" value="Hexapep_transf_CS"/>
</dbReference>
<dbReference type="InterPro" id="IPR042122">
    <property type="entry name" value="Ser_AcTrfase_N_sf"/>
</dbReference>
<dbReference type="EC" id="2.3.1.30" evidence="3"/>
<dbReference type="SMART" id="SM00971">
    <property type="entry name" value="SATase_N"/>
    <property type="match status" value="1"/>
</dbReference>
<evidence type="ECO:0000256" key="3">
    <source>
        <dbReference type="ARBA" id="ARBA00013266"/>
    </source>
</evidence>
<dbReference type="GO" id="GO:0005737">
    <property type="term" value="C:cytoplasm"/>
    <property type="evidence" value="ECO:0007669"/>
    <property type="project" value="InterPro"/>
</dbReference>
<dbReference type="InterPro" id="IPR045304">
    <property type="entry name" value="LbH_SAT"/>
</dbReference>
<comment type="pathway">
    <text evidence="1">Amino-acid biosynthesis; L-cysteine biosynthesis; L-cysteine from L-serine: step 1/2.</text>
</comment>
<gene>
    <name evidence="8" type="ORF">TCHU04912_LOCUS5310</name>
</gene>
<keyword evidence="4" id="KW-0028">Amino-acid biosynthesis</keyword>
<dbReference type="InterPro" id="IPR001451">
    <property type="entry name" value="Hexapep"/>
</dbReference>
<evidence type="ECO:0000313" key="8">
    <source>
        <dbReference type="EMBL" id="CAD9203075.1"/>
    </source>
</evidence>
<dbReference type="Gene3D" id="1.10.3130.10">
    <property type="entry name" value="serine acetyltransferase, domain 1"/>
    <property type="match status" value="1"/>
</dbReference>
<name>A0A7S1SM75_9CHLO</name>
<comment type="similarity">
    <text evidence="2">Belongs to the transferase hexapeptide repeat family.</text>
</comment>
<dbReference type="InterPro" id="IPR053376">
    <property type="entry name" value="Serine_acetyltransferase"/>
</dbReference>
<dbReference type="InterPro" id="IPR011004">
    <property type="entry name" value="Trimer_LpxA-like_sf"/>
</dbReference>
<dbReference type="GO" id="GO:0009001">
    <property type="term" value="F:serine O-acetyltransferase activity"/>
    <property type="evidence" value="ECO:0007669"/>
    <property type="project" value="UniProtKB-EC"/>
</dbReference>
<protein>
    <recommendedName>
        <fullName evidence="3">serine O-acetyltransferase</fullName>
        <ecNumber evidence="3">2.3.1.30</ecNumber>
    </recommendedName>
</protein>
<dbReference type="Pfam" id="PF00132">
    <property type="entry name" value="Hexapep"/>
    <property type="match status" value="1"/>
</dbReference>
<dbReference type="PROSITE" id="PS00101">
    <property type="entry name" value="HEXAPEP_TRANSFERASES"/>
    <property type="match status" value="1"/>
</dbReference>
<keyword evidence="6" id="KW-0012">Acyltransferase</keyword>
<dbReference type="Pfam" id="PF06426">
    <property type="entry name" value="SATase_N"/>
    <property type="match status" value="1"/>
</dbReference>
<sequence length="430" mass="46232">MLQWVLTGAAIVAAGGGGGLAFLRSKRRDDGSDAMIADIDSAKSMNLESDLVWRQVRQEAEEVLRVEPAMTRRLKNAILRQSSLEDALAHILANTLSPGSNAPGILFRVFRQVLHDPDSVEAGAMLSSHIRADLLAVNERDEACQGPLQGLLFFKGYLSIQAHRIAHVLWNTGRRWMALQVQSSVSEKLGVDIHPAATIGRRVMIDHATGVVIGETAYVGDDSSLLHNVTLGASGKDGFDRHPKLGRGVLVGAGALVIGNISIGENAKIGGGSVVLKDIPAGATAVGNPARVIGRSKDDVAGKRMDCGLMRVEHCRDKGSTFDLFKLNSPIAAGHVSNWCLHKALEDILPGRDIDRLFFELDAEHSGQVKMEDVKKCLVDAVMKCSNSYNKAHMCPAAAGFAWKETDPATLMKKLETVMDRARNCPGAVV</sequence>
<dbReference type="AlphaFoldDB" id="A0A7S1SM75"/>
<proteinExistence type="inferred from homology"/>
<dbReference type="InterPro" id="IPR010493">
    <property type="entry name" value="Ser_AcTrfase_N"/>
</dbReference>
<evidence type="ECO:0000256" key="1">
    <source>
        <dbReference type="ARBA" id="ARBA00004876"/>
    </source>
</evidence>
<dbReference type="SUPFAM" id="SSF51161">
    <property type="entry name" value="Trimeric LpxA-like enzymes"/>
    <property type="match status" value="1"/>
</dbReference>
<organism evidence="8">
    <name type="scientific">Tetraselmis chuii</name>
    <dbReference type="NCBI Taxonomy" id="63592"/>
    <lineage>
        <taxon>Eukaryota</taxon>
        <taxon>Viridiplantae</taxon>
        <taxon>Chlorophyta</taxon>
        <taxon>core chlorophytes</taxon>
        <taxon>Chlorodendrophyceae</taxon>
        <taxon>Chlorodendrales</taxon>
        <taxon>Chlorodendraceae</taxon>
        <taxon>Tetraselmis</taxon>
    </lineage>
</organism>
<evidence type="ECO:0000256" key="4">
    <source>
        <dbReference type="ARBA" id="ARBA00022605"/>
    </source>
</evidence>